<evidence type="ECO:0000256" key="1">
    <source>
        <dbReference type="ARBA" id="ARBA00001823"/>
    </source>
</evidence>
<dbReference type="Pfam" id="PF01583">
    <property type="entry name" value="APS_kinase"/>
    <property type="match status" value="1"/>
</dbReference>
<dbReference type="GO" id="GO:0004020">
    <property type="term" value="F:adenylylsulfate kinase activity"/>
    <property type="evidence" value="ECO:0007669"/>
    <property type="project" value="UniProtKB-EC"/>
</dbReference>
<evidence type="ECO:0000256" key="4">
    <source>
        <dbReference type="ARBA" id="ARBA00022741"/>
    </source>
</evidence>
<evidence type="ECO:0000256" key="5">
    <source>
        <dbReference type="ARBA" id="ARBA00022840"/>
    </source>
</evidence>
<feature type="active site" description="Phosphoserine intermediate" evidence="6">
    <location>
        <position position="107"/>
    </location>
</feature>
<evidence type="ECO:0000259" key="8">
    <source>
        <dbReference type="Pfam" id="PF01583"/>
    </source>
</evidence>
<dbReference type="InterPro" id="IPR050512">
    <property type="entry name" value="Sulf_AdTrans/APS_kinase"/>
</dbReference>
<name>A0ABV7YQQ3_9BACT</name>
<evidence type="ECO:0000256" key="6">
    <source>
        <dbReference type="HAMAP-Rule" id="MF_00065"/>
    </source>
</evidence>
<comment type="catalytic activity">
    <reaction evidence="1 6 7">
        <text>adenosine 5'-phosphosulfate + ATP = 3'-phosphoadenylyl sulfate + ADP + H(+)</text>
        <dbReference type="Rhea" id="RHEA:24152"/>
        <dbReference type="ChEBI" id="CHEBI:15378"/>
        <dbReference type="ChEBI" id="CHEBI:30616"/>
        <dbReference type="ChEBI" id="CHEBI:58243"/>
        <dbReference type="ChEBI" id="CHEBI:58339"/>
        <dbReference type="ChEBI" id="CHEBI:456216"/>
        <dbReference type="EC" id="2.7.1.25"/>
    </reaction>
</comment>
<keyword evidence="6 7" id="KW-0418">Kinase</keyword>
<protein>
    <recommendedName>
        <fullName evidence="2 6">Adenylyl-sulfate kinase</fullName>
        <ecNumber evidence="2 6">2.7.1.25</ecNumber>
    </recommendedName>
    <alternativeName>
        <fullName evidence="6">APS kinase</fullName>
    </alternativeName>
    <alternativeName>
        <fullName evidence="6">ATP adenosine-5'-phosphosulfate 3'-phosphotransferase</fullName>
    </alternativeName>
    <alternativeName>
        <fullName evidence="6">Adenosine-5'-phosphosulfate kinase</fullName>
    </alternativeName>
</protein>
<dbReference type="InterPro" id="IPR002891">
    <property type="entry name" value="APS"/>
</dbReference>
<dbReference type="PANTHER" id="PTHR42700:SF1">
    <property type="entry name" value="SULFATE ADENYLYLTRANSFERASE"/>
    <property type="match status" value="1"/>
</dbReference>
<feature type="binding site" evidence="6">
    <location>
        <begin position="33"/>
        <end position="40"/>
    </location>
    <ligand>
        <name>ATP</name>
        <dbReference type="ChEBI" id="CHEBI:30616"/>
    </ligand>
</feature>
<evidence type="ECO:0000256" key="2">
    <source>
        <dbReference type="ARBA" id="ARBA00012121"/>
    </source>
</evidence>
<keyword evidence="10" id="KW-1185">Reference proteome</keyword>
<keyword evidence="4 6" id="KW-0547">Nucleotide-binding</keyword>
<dbReference type="InterPro" id="IPR027417">
    <property type="entry name" value="P-loop_NTPase"/>
</dbReference>
<comment type="similarity">
    <text evidence="6 7">Belongs to the APS kinase family.</text>
</comment>
<keyword evidence="5 6" id="KW-0067">ATP-binding</keyword>
<comment type="function">
    <text evidence="6 7">Catalyzes the synthesis of activated sulfate.</text>
</comment>
<accession>A0ABV7YQQ3</accession>
<gene>
    <name evidence="6 9" type="primary">cysC</name>
    <name evidence="9" type="ORF">ACFOOI_02295</name>
</gene>
<reference evidence="10" key="1">
    <citation type="journal article" date="2019" name="Int. J. Syst. Evol. Microbiol.">
        <title>The Global Catalogue of Microorganisms (GCM) 10K type strain sequencing project: providing services to taxonomists for standard genome sequencing and annotation.</title>
        <authorList>
            <consortium name="The Broad Institute Genomics Platform"/>
            <consortium name="The Broad Institute Genome Sequencing Center for Infectious Disease"/>
            <person name="Wu L."/>
            <person name="Ma J."/>
        </authorList>
    </citation>
    <scope>NUCLEOTIDE SEQUENCE [LARGE SCALE GENOMIC DNA]</scope>
    <source>
        <strain evidence="10">CECT 7956</strain>
    </source>
</reference>
<organism evidence="9 10">
    <name type="scientific">Lacihabitans lacunae</name>
    <dbReference type="NCBI Taxonomy" id="1028214"/>
    <lineage>
        <taxon>Bacteria</taxon>
        <taxon>Pseudomonadati</taxon>
        <taxon>Bacteroidota</taxon>
        <taxon>Cytophagia</taxon>
        <taxon>Cytophagales</taxon>
        <taxon>Leadbetterellaceae</taxon>
        <taxon>Lacihabitans</taxon>
    </lineage>
</organism>
<evidence type="ECO:0000313" key="9">
    <source>
        <dbReference type="EMBL" id="MFC3809474.1"/>
    </source>
</evidence>
<dbReference type="PANTHER" id="PTHR42700">
    <property type="entry name" value="SULFATE ADENYLYLTRANSFERASE"/>
    <property type="match status" value="1"/>
</dbReference>
<keyword evidence="6" id="KW-0597">Phosphoprotein</keyword>
<comment type="caution">
    <text evidence="9">The sequence shown here is derived from an EMBL/GenBank/DDBJ whole genome shotgun (WGS) entry which is preliminary data.</text>
</comment>
<dbReference type="InterPro" id="IPR059117">
    <property type="entry name" value="APS_kinase_dom"/>
</dbReference>
<keyword evidence="3 6" id="KW-0808">Transferase</keyword>
<feature type="domain" description="APS kinase" evidence="8">
    <location>
        <begin position="25"/>
        <end position="174"/>
    </location>
</feature>
<dbReference type="Gene3D" id="3.40.50.300">
    <property type="entry name" value="P-loop containing nucleotide triphosphate hydrolases"/>
    <property type="match status" value="1"/>
</dbReference>
<dbReference type="Proteomes" id="UP001595616">
    <property type="component" value="Unassembled WGS sequence"/>
</dbReference>
<evidence type="ECO:0000256" key="7">
    <source>
        <dbReference type="RuleBase" id="RU004347"/>
    </source>
</evidence>
<dbReference type="CDD" id="cd02027">
    <property type="entry name" value="APSK"/>
    <property type="match status" value="1"/>
</dbReference>
<dbReference type="HAMAP" id="MF_00065">
    <property type="entry name" value="Adenylyl_sulf_kinase"/>
    <property type="match status" value="1"/>
</dbReference>
<sequence length="199" mass="22615">MSENNLKWEEDYLDKNDFNTLLGQKGCVLWFTGLSGSGKSTLAKAMQKALFELKKYAVVLDGDNIRHGLNKNLSFSETDRNENIRRVSEVCKLFTDHGAIIVTAFISPFRQDRINAKDVIGEDNFIEVHVSTPLEVCIKRDVKGLYEKAIKGEIKNFTGISQPYEEPKSAKITINTDEEELEFSIKRVIEFLKKDGYLG</sequence>
<comment type="pathway">
    <text evidence="6 7">Sulfur metabolism; hydrogen sulfide biosynthesis; sulfite from sulfate: step 2/3.</text>
</comment>
<dbReference type="EC" id="2.7.1.25" evidence="2 6"/>
<evidence type="ECO:0000313" key="10">
    <source>
        <dbReference type="Proteomes" id="UP001595616"/>
    </source>
</evidence>
<dbReference type="RefSeq" id="WP_379834587.1">
    <property type="nucleotide sequence ID" value="NZ_JBHRYQ010000001.1"/>
</dbReference>
<proteinExistence type="inferred from homology"/>
<dbReference type="EMBL" id="JBHRYQ010000001">
    <property type="protein sequence ID" value="MFC3809474.1"/>
    <property type="molecule type" value="Genomic_DNA"/>
</dbReference>
<dbReference type="NCBIfam" id="TIGR00455">
    <property type="entry name" value="apsK"/>
    <property type="match status" value="1"/>
</dbReference>
<dbReference type="NCBIfam" id="NF003013">
    <property type="entry name" value="PRK03846.1"/>
    <property type="match status" value="1"/>
</dbReference>
<dbReference type="SUPFAM" id="SSF52540">
    <property type="entry name" value="P-loop containing nucleoside triphosphate hydrolases"/>
    <property type="match status" value="1"/>
</dbReference>
<evidence type="ECO:0000256" key="3">
    <source>
        <dbReference type="ARBA" id="ARBA00022679"/>
    </source>
</evidence>